<reference evidence="10" key="2">
    <citation type="submission" date="2019-02" db="EMBL/GenBank/DDBJ databases">
        <title>Granulicella sibirica sp. nov., a psychrotolerant acidobacterium isolated from an organic soil layer in forested tundra, West Siberia.</title>
        <authorList>
            <person name="Oshkin I.Y."/>
            <person name="Kulichevskaya I.S."/>
            <person name="Rijpstra W.I.C."/>
            <person name="Sinninghe Damste J.S."/>
            <person name="Rakitin A.L."/>
            <person name="Ravin N.V."/>
            <person name="Dedysh S.N."/>
        </authorList>
    </citation>
    <scope>NUCLEOTIDE SEQUENCE [LARGE SCALE GENOMIC DNA]</scope>
    <source>
        <strain evidence="10">AF10</strain>
    </source>
</reference>
<keyword evidence="5" id="KW-0472">Membrane</keyword>
<dbReference type="InterPro" id="IPR039426">
    <property type="entry name" value="TonB-dep_rcpt-like"/>
</dbReference>
<dbReference type="Pfam" id="PF25183">
    <property type="entry name" value="OMP_b-brl_4"/>
    <property type="match status" value="1"/>
</dbReference>
<comment type="subcellular location">
    <subcellularLocation>
        <location evidence="1">Cell outer membrane</location>
        <topology evidence="1">Multi-pass membrane protein</topology>
    </subcellularLocation>
</comment>
<accession>A0A4Q0T6A8</accession>
<dbReference type="RefSeq" id="WP_128911781.1">
    <property type="nucleotide sequence ID" value="NZ_RDSM01000001.1"/>
</dbReference>
<dbReference type="PANTHER" id="PTHR30069">
    <property type="entry name" value="TONB-DEPENDENT OUTER MEMBRANE RECEPTOR"/>
    <property type="match status" value="1"/>
</dbReference>
<name>A0A4Q0T6A8_9BACT</name>
<evidence type="ECO:0000256" key="6">
    <source>
        <dbReference type="ARBA" id="ARBA00023237"/>
    </source>
</evidence>
<keyword evidence="2" id="KW-0813">Transport</keyword>
<keyword evidence="7" id="KW-0732">Signal</keyword>
<evidence type="ECO:0000256" key="2">
    <source>
        <dbReference type="ARBA" id="ARBA00022448"/>
    </source>
</evidence>
<dbReference type="PANTHER" id="PTHR30069:SF46">
    <property type="entry name" value="OAR PROTEIN"/>
    <property type="match status" value="1"/>
</dbReference>
<evidence type="ECO:0000256" key="7">
    <source>
        <dbReference type="SAM" id="SignalP"/>
    </source>
</evidence>
<dbReference type="OrthoDB" id="97893at2"/>
<dbReference type="Gene3D" id="2.60.40.1120">
    <property type="entry name" value="Carboxypeptidase-like, regulatory domain"/>
    <property type="match status" value="1"/>
</dbReference>
<dbReference type="EMBL" id="RDSM01000001">
    <property type="protein sequence ID" value="RXH57638.1"/>
    <property type="molecule type" value="Genomic_DNA"/>
</dbReference>
<organism evidence="9 10">
    <name type="scientific">Granulicella sibirica</name>
    <dbReference type="NCBI Taxonomy" id="2479048"/>
    <lineage>
        <taxon>Bacteria</taxon>
        <taxon>Pseudomonadati</taxon>
        <taxon>Acidobacteriota</taxon>
        <taxon>Terriglobia</taxon>
        <taxon>Terriglobales</taxon>
        <taxon>Acidobacteriaceae</taxon>
        <taxon>Granulicella</taxon>
    </lineage>
</organism>
<dbReference type="GO" id="GO:0044718">
    <property type="term" value="P:siderophore transmembrane transport"/>
    <property type="evidence" value="ECO:0007669"/>
    <property type="project" value="TreeGrafter"/>
</dbReference>
<evidence type="ECO:0000313" key="10">
    <source>
        <dbReference type="Proteomes" id="UP000289437"/>
    </source>
</evidence>
<evidence type="ECO:0000256" key="3">
    <source>
        <dbReference type="ARBA" id="ARBA00022452"/>
    </source>
</evidence>
<dbReference type="InterPro" id="IPR008969">
    <property type="entry name" value="CarboxyPept-like_regulatory"/>
</dbReference>
<evidence type="ECO:0000256" key="4">
    <source>
        <dbReference type="ARBA" id="ARBA00022692"/>
    </source>
</evidence>
<feature type="chain" id="PRO_5020419328" evidence="7">
    <location>
        <begin position="30"/>
        <end position="1163"/>
    </location>
</feature>
<protein>
    <submittedName>
        <fullName evidence="9">Oar protein</fullName>
    </submittedName>
</protein>
<evidence type="ECO:0000256" key="1">
    <source>
        <dbReference type="ARBA" id="ARBA00004571"/>
    </source>
</evidence>
<proteinExistence type="predicted"/>
<dbReference type="InterPro" id="IPR036942">
    <property type="entry name" value="Beta-barrel_TonB_sf"/>
</dbReference>
<keyword evidence="3" id="KW-1134">Transmembrane beta strand</keyword>
<dbReference type="GO" id="GO:0009279">
    <property type="term" value="C:cell outer membrane"/>
    <property type="evidence" value="ECO:0007669"/>
    <property type="project" value="UniProtKB-SubCell"/>
</dbReference>
<reference evidence="9 10" key="1">
    <citation type="submission" date="2018-11" db="EMBL/GenBank/DDBJ databases">
        <authorList>
            <person name="Mardanov A.V."/>
            <person name="Ravin N.V."/>
            <person name="Dedysh S.N."/>
        </authorList>
    </citation>
    <scope>NUCLEOTIDE SEQUENCE [LARGE SCALE GENOMIC DNA]</scope>
    <source>
        <strain evidence="9 10">AF10</strain>
    </source>
</reference>
<dbReference type="Pfam" id="PF13620">
    <property type="entry name" value="CarboxypepD_reg"/>
    <property type="match status" value="1"/>
</dbReference>
<keyword evidence="4" id="KW-0812">Transmembrane</keyword>
<comment type="caution">
    <text evidence="9">The sequence shown here is derived from an EMBL/GenBank/DDBJ whole genome shotgun (WGS) entry which is preliminary data.</text>
</comment>
<dbReference type="GO" id="GO:0015344">
    <property type="term" value="F:siderophore uptake transmembrane transporter activity"/>
    <property type="evidence" value="ECO:0007669"/>
    <property type="project" value="TreeGrafter"/>
</dbReference>
<evidence type="ECO:0000256" key="5">
    <source>
        <dbReference type="ARBA" id="ARBA00023136"/>
    </source>
</evidence>
<dbReference type="SUPFAM" id="SSF56935">
    <property type="entry name" value="Porins"/>
    <property type="match status" value="1"/>
</dbReference>
<gene>
    <name evidence="9" type="ORF">GRAN_0948</name>
</gene>
<dbReference type="Proteomes" id="UP000289437">
    <property type="component" value="Unassembled WGS sequence"/>
</dbReference>
<dbReference type="InterPro" id="IPR057601">
    <property type="entry name" value="Oar-like_b-barrel"/>
</dbReference>
<keyword evidence="6" id="KW-0998">Cell outer membrane</keyword>
<dbReference type="AlphaFoldDB" id="A0A4Q0T6A8"/>
<keyword evidence="10" id="KW-1185">Reference proteome</keyword>
<evidence type="ECO:0000259" key="8">
    <source>
        <dbReference type="Pfam" id="PF25183"/>
    </source>
</evidence>
<sequence>MTPKRTLKRLACSAAAALVFTSMTISATAQTSGVGNISGTVTDTSGAVVPNASVTVINTDTGVTRTLTTSGAGDYNSPFLQPGHYEVVLGGGNYSKVDRKNLVLTVGQVLSIDATLTSGSVSTTVDVTATTPILDTEKTEVSQTFDANLLANLPVATRNWSAFVLNTPNVVQDGGTGLVSFHGISGLYNQNYVDGSNNNQMLFSEARGRSSGAPYVYSIDSIKEFQAETSNYSVEFGQAAGGQVNAITKSGTNHIHGDVFYYLRYPDLNALDPFSKYSALHNGGTPFLLTQPIHQQHQFGGSVGGPIIPDRLFYFFTYDGFRKVGRVLYSDSNVISTTGTGSYTTNNTATPNQCPVVGTTGYTQNFGITSTQCVNAISFLQGLSNAAPGRFQKQNLFFPRLDYHINSRNDAFVDYNFADFDSSYGYSPANTFSNSSPSTNAPTSYHERFLVAGLTTQIGKTSVNQVHFQYGRDLETAGANAPGPSVATGIVTFGMPNALPRIAEPDEHRIQFTDVFSTTHGHHTFKFGGDLNNVHEVMINLFQGGGIYSYSGTNNNVNFQSYLQDAFAGQTGDTDPFAGYHYTSFVQTVDVVNTAAGTQGKDDFYMNMVDGFAEDSWKMRSNFTLTAGIRYDIQITPAPQYTTPPTIAGINPLNYGTPFPLYSKTIKNVSRFQPRVGFAWEPNPGTVVRGGYGVFSALNQGSTYYADRVENGVVQINFNYSGCGATTTATATVSCPSVPGTGTTAAKLGFPNVPFAVTGPALSGSLHPTGGTVASVNGPTSPGAQSFHGLDPNFAPPYAHEADLSVEQALPGKMSLSVGYVGTRGMRLPVFIDANLLGQTPHGLRSYNVLDGSNNVTKQLTVPVYLPTDRINQTIATYNTGFSKANTWYNSLAATVRRPFANGLEVLMNYTWAHASDTGQVGGANGTFYGGDAPLDPNNQKAENGLSDIDIRNRFTLSFVYQPHLLESNKLVKHLVDDWTFSGADIASAGQPIFMSMAGTVYSGSTSSTSYGDDGGIYGGAMSSGSGLATTGRPPQIGRNSIIGPGYNNLDFRLSRNIPIHEKIYAQFSADAFNLLNHTIITSVVGTQSQYLNVGASSSGTVTATCLAGGAPAGSTLQGCIAPNPNLGSGTVSQRLNAFGAVSGTNNGLYTARQMQFSAKVFF</sequence>
<evidence type="ECO:0000313" key="9">
    <source>
        <dbReference type="EMBL" id="RXH57638.1"/>
    </source>
</evidence>
<dbReference type="Gene3D" id="2.40.170.20">
    <property type="entry name" value="TonB-dependent receptor, beta-barrel domain"/>
    <property type="match status" value="1"/>
</dbReference>
<dbReference type="SUPFAM" id="SSF49464">
    <property type="entry name" value="Carboxypeptidase regulatory domain-like"/>
    <property type="match status" value="1"/>
</dbReference>
<feature type="domain" description="TonB-dependent transporter Oar-like beta-barrel" evidence="8">
    <location>
        <begin position="247"/>
        <end position="1105"/>
    </location>
</feature>
<feature type="signal peptide" evidence="7">
    <location>
        <begin position="1"/>
        <end position="29"/>
    </location>
</feature>